<evidence type="ECO:0000256" key="1">
    <source>
        <dbReference type="ARBA" id="ARBA00004123"/>
    </source>
</evidence>
<dbReference type="PANTHER" id="PTHR43977">
    <property type="entry name" value="STRUCTURAL MAINTENANCE OF CHROMOSOMES PROTEIN 3"/>
    <property type="match status" value="1"/>
</dbReference>
<dbReference type="PIRSF" id="PIRSF005719">
    <property type="entry name" value="SMC"/>
    <property type="match status" value="1"/>
</dbReference>
<feature type="coiled-coil region" evidence="12">
    <location>
        <begin position="444"/>
        <end position="502"/>
    </location>
</feature>
<keyword evidence="5" id="KW-0498">Mitosis</keyword>
<dbReference type="Pfam" id="PF02463">
    <property type="entry name" value="SMC_N"/>
    <property type="match status" value="1"/>
</dbReference>
<accession>A0A4U5LT75</accession>
<keyword evidence="15" id="KW-1185">Reference proteome</keyword>
<dbReference type="SUPFAM" id="SSF75553">
    <property type="entry name" value="Smc hinge domain"/>
    <property type="match status" value="1"/>
</dbReference>
<dbReference type="GO" id="GO:0005524">
    <property type="term" value="F:ATP binding"/>
    <property type="evidence" value="ECO:0007669"/>
    <property type="project" value="UniProtKB-KW"/>
</dbReference>
<dbReference type="Gene3D" id="3.30.70.1620">
    <property type="match status" value="1"/>
</dbReference>
<feature type="coiled-coil region" evidence="12">
    <location>
        <begin position="682"/>
        <end position="931"/>
    </location>
</feature>
<dbReference type="STRING" id="34508.A0A4U5LT75"/>
<dbReference type="InterPro" id="IPR027417">
    <property type="entry name" value="P-loop_NTPase"/>
</dbReference>
<feature type="coiled-coil region" evidence="12">
    <location>
        <begin position="338"/>
        <end position="372"/>
    </location>
</feature>
<gene>
    <name evidence="14" type="ORF">L596_028965</name>
</gene>
<keyword evidence="9 11" id="KW-0539">Nucleus</keyword>
<evidence type="ECO:0000313" key="14">
    <source>
        <dbReference type="EMBL" id="TKR59266.1"/>
    </source>
</evidence>
<name>A0A4U5LT75_STECR</name>
<dbReference type="GO" id="GO:0051301">
    <property type="term" value="P:cell division"/>
    <property type="evidence" value="ECO:0007669"/>
    <property type="project" value="UniProtKB-KW"/>
</dbReference>
<dbReference type="InterPro" id="IPR010935">
    <property type="entry name" value="SMC_hinge"/>
</dbReference>
<comment type="caution">
    <text evidence="14">The sequence shown here is derived from an EMBL/GenBank/DDBJ whole genome shotgun (WGS) entry which is preliminary data.</text>
</comment>
<protein>
    <recommendedName>
        <fullName evidence="11">Structural maintenance of chromosomes protein</fullName>
    </recommendedName>
</protein>
<evidence type="ECO:0000256" key="11">
    <source>
        <dbReference type="PIRNR" id="PIRNR005719"/>
    </source>
</evidence>
<sequence length="1177" mass="134886">MRIKKIDIDGFKSYAQRQTIVGFDPQFNAITGLNGSGKSNILDSICFVLGISNLSQVRALSLADLVYKHGQAGITKATVTITFDNSNPDLRPLGYEDCKEIVVRRQVIVNGRNNYTINGYPATNQRAADLFRSVGLNINNPHFLIMQGRITKVLNMKPMEILGMIEEAAGVRLLDAKKLNCQKTIEKKDTTMAEIRRVMTEDIEPKIATLKDDKKNYVEFEKLTRDNEILNRRVVAAEYVECEENRNILLQKKEPLLEEIKQISATIEANNERIEEVARRQQEVDLERAKMQQEVLGGLQDKVQETAKYYTTMQAEKKEKTENIKGIETSINRKHKDIESDQKYLDQKKKELEKTEEQLGGEQQKGEDAEEAVNLARKKIETLAKGMMLDDQGQAVTLEGQLTATRTAISEAETKIKTSEMRLKQIEPMLTKKQKELSAFSSEEKSANEEMVKLEKHLTDAQKSLDSVSYTEGTWEQIDDERRNLVNERRQVAHDYDSLESRHQNLAGNYRDPYPNFDRNKVKGTIAKLIRVKDMKYATALEVVAGGSFSNLVVEDAETAKELLKRSCLQRRTTIMPLDKLVNRDVQRNKISAAQRVVGNKGEVCLAYDLIEFDREVEPAIRNVFANTLVCSDMNTAKTVAFHRDVQMRCVTLEGEDYRPSGTLTGGSRQNKTSVLTDLETLRTLEERIAEMDDRGRHLEEALRDAANQQARYNQAKSNFTAMQGRLESLRERMKTSRVQMLKNDIEQLEAEIPSCRAERDEAKSKVAELKAKLTDLERNKKNEKEFREREKKNAQKDLKEAEERFKNMRTAYENARVTLDTLRNEVAQCEKELEAGAEELKKLNEDLTAAKEQFEIFVEQLEEAKKSSAEAKKEHEEIMSGFRQMEVKMREFNKESDQLRKKNAELRQKTEALEDEAKRITEQAELWLKKRVSLEKKNPWIEEDKAYFGRSDSRYDFGGMKFDELRKEYDRRQERIEALKKIVKPQAMQTLSLAEEHHAALQKQIEMLQRDREKLRKALVTMDTRKENEILRAHRQINLDFGSIYSTLLPGATAKLDPPSGFKNALGGLEVKVAFNNKWKESLQELSGGQRSLVALSLVLAMLKFSPAPLYILDEVDAALDMSHTQNIGRMIKEHFNQSQFVVVSLKEGMFNHANVLFRTKFVDGTSTVVRTTNVA</sequence>
<evidence type="ECO:0000256" key="12">
    <source>
        <dbReference type="SAM" id="Coils"/>
    </source>
</evidence>
<dbReference type="Gene3D" id="3.40.50.300">
    <property type="entry name" value="P-loop containing nucleotide triphosphate hydrolases"/>
    <property type="match status" value="2"/>
</dbReference>
<dbReference type="Gene3D" id="1.20.1060.20">
    <property type="match status" value="1"/>
</dbReference>
<dbReference type="GO" id="GO:0032991">
    <property type="term" value="C:protein-containing complex"/>
    <property type="evidence" value="ECO:0007669"/>
    <property type="project" value="UniProtKB-ARBA"/>
</dbReference>
<keyword evidence="3" id="KW-0132">Cell division</keyword>
<feature type="coiled-coil region" evidence="12">
    <location>
        <begin position="257"/>
        <end position="294"/>
    </location>
</feature>
<evidence type="ECO:0000256" key="2">
    <source>
        <dbReference type="ARBA" id="ARBA00005231"/>
    </source>
</evidence>
<feature type="coiled-coil region" evidence="12">
    <location>
        <begin position="963"/>
        <end position="1026"/>
    </location>
</feature>
<comment type="subcellular location">
    <subcellularLocation>
        <location evidence="1 11">Nucleus</location>
    </subcellularLocation>
</comment>
<dbReference type="GO" id="GO:0005634">
    <property type="term" value="C:nucleus"/>
    <property type="evidence" value="ECO:0007669"/>
    <property type="project" value="UniProtKB-SubCell"/>
</dbReference>
<evidence type="ECO:0000256" key="6">
    <source>
        <dbReference type="ARBA" id="ARBA00022840"/>
    </source>
</evidence>
<evidence type="ECO:0000256" key="7">
    <source>
        <dbReference type="ARBA" id="ARBA00023054"/>
    </source>
</evidence>
<evidence type="ECO:0000256" key="5">
    <source>
        <dbReference type="ARBA" id="ARBA00022776"/>
    </source>
</evidence>
<evidence type="ECO:0000259" key="13">
    <source>
        <dbReference type="SMART" id="SM00968"/>
    </source>
</evidence>
<keyword evidence="10" id="KW-0131">Cell cycle</keyword>
<evidence type="ECO:0000256" key="3">
    <source>
        <dbReference type="ARBA" id="ARBA00022618"/>
    </source>
</evidence>
<evidence type="ECO:0000313" key="15">
    <source>
        <dbReference type="Proteomes" id="UP000298663"/>
    </source>
</evidence>
<dbReference type="EMBL" id="AZBU02000012">
    <property type="protein sequence ID" value="TKR59266.1"/>
    <property type="molecule type" value="Genomic_DNA"/>
</dbReference>
<reference evidence="14 15" key="2">
    <citation type="journal article" date="2019" name="G3 (Bethesda)">
        <title>Hybrid Assembly of the Genome of the Entomopathogenic Nematode Steinernema carpocapsae Identifies the X-Chromosome.</title>
        <authorList>
            <person name="Serra L."/>
            <person name="Macchietto M."/>
            <person name="Macias-Munoz A."/>
            <person name="McGill C.J."/>
            <person name="Rodriguez I.M."/>
            <person name="Rodriguez B."/>
            <person name="Murad R."/>
            <person name="Mortazavi A."/>
        </authorList>
    </citation>
    <scope>NUCLEOTIDE SEQUENCE [LARGE SCALE GENOMIC DNA]</scope>
    <source>
        <strain evidence="14 15">ALL</strain>
    </source>
</reference>
<dbReference type="GO" id="GO:0016887">
    <property type="term" value="F:ATP hydrolysis activity"/>
    <property type="evidence" value="ECO:0007669"/>
    <property type="project" value="InterPro"/>
</dbReference>
<keyword evidence="4" id="KW-0547">Nucleotide-binding</keyword>
<keyword evidence="7 12" id="KW-0175">Coiled coil</keyword>
<feature type="domain" description="SMC hinge" evidence="13">
    <location>
        <begin position="520"/>
        <end position="641"/>
    </location>
</feature>
<dbReference type="InterPro" id="IPR024704">
    <property type="entry name" value="SMC"/>
</dbReference>
<dbReference type="CDD" id="cd03273">
    <property type="entry name" value="ABC_SMC2_euk"/>
    <property type="match status" value="1"/>
</dbReference>
<dbReference type="SUPFAM" id="SSF52540">
    <property type="entry name" value="P-loop containing nucleoside triphosphate hydrolases"/>
    <property type="match status" value="1"/>
</dbReference>
<reference evidence="14 15" key="1">
    <citation type="journal article" date="2015" name="Genome Biol.">
        <title>Comparative genomics of Steinernema reveals deeply conserved gene regulatory networks.</title>
        <authorList>
            <person name="Dillman A.R."/>
            <person name="Macchietto M."/>
            <person name="Porter C.F."/>
            <person name="Rogers A."/>
            <person name="Williams B."/>
            <person name="Antoshechkin I."/>
            <person name="Lee M.M."/>
            <person name="Goodwin Z."/>
            <person name="Lu X."/>
            <person name="Lewis E.E."/>
            <person name="Goodrich-Blair H."/>
            <person name="Stock S.P."/>
            <person name="Adams B.J."/>
            <person name="Sternberg P.W."/>
            <person name="Mortazavi A."/>
        </authorList>
    </citation>
    <scope>NUCLEOTIDE SEQUENCE [LARGE SCALE GENOMIC DNA]</scope>
    <source>
        <strain evidence="14 15">ALL</strain>
    </source>
</reference>
<dbReference type="AlphaFoldDB" id="A0A4U5LT75"/>
<evidence type="ECO:0000256" key="10">
    <source>
        <dbReference type="ARBA" id="ARBA00023306"/>
    </source>
</evidence>
<dbReference type="Pfam" id="PF06470">
    <property type="entry name" value="SMC_hinge"/>
    <property type="match status" value="1"/>
</dbReference>
<dbReference type="Gene3D" id="1.10.287.1490">
    <property type="match status" value="1"/>
</dbReference>
<evidence type="ECO:0000256" key="9">
    <source>
        <dbReference type="ARBA" id="ARBA00023242"/>
    </source>
</evidence>
<organism evidence="14 15">
    <name type="scientific">Steinernema carpocapsae</name>
    <name type="common">Entomopathogenic nematode</name>
    <dbReference type="NCBI Taxonomy" id="34508"/>
    <lineage>
        <taxon>Eukaryota</taxon>
        <taxon>Metazoa</taxon>
        <taxon>Ecdysozoa</taxon>
        <taxon>Nematoda</taxon>
        <taxon>Chromadorea</taxon>
        <taxon>Rhabditida</taxon>
        <taxon>Tylenchina</taxon>
        <taxon>Panagrolaimomorpha</taxon>
        <taxon>Strongyloidoidea</taxon>
        <taxon>Steinernematidae</taxon>
        <taxon>Steinernema</taxon>
    </lineage>
</organism>
<dbReference type="Proteomes" id="UP000298663">
    <property type="component" value="Unassembled WGS sequence"/>
</dbReference>
<dbReference type="OrthoDB" id="10255539at2759"/>
<dbReference type="GO" id="GO:0030261">
    <property type="term" value="P:chromosome condensation"/>
    <property type="evidence" value="ECO:0007669"/>
    <property type="project" value="UniProtKB-KW"/>
</dbReference>
<keyword evidence="6" id="KW-0067">ATP-binding</keyword>
<keyword evidence="8" id="KW-0226">DNA condensation</keyword>
<proteinExistence type="inferred from homology"/>
<dbReference type="GO" id="GO:0005694">
    <property type="term" value="C:chromosome"/>
    <property type="evidence" value="ECO:0007669"/>
    <property type="project" value="InterPro"/>
</dbReference>
<dbReference type="InterPro" id="IPR003395">
    <property type="entry name" value="RecF/RecN/SMC_N"/>
</dbReference>
<dbReference type="SMART" id="SM00968">
    <property type="entry name" value="SMC_hinge"/>
    <property type="match status" value="1"/>
</dbReference>
<dbReference type="InterPro" id="IPR027120">
    <property type="entry name" value="Smc2_ABC"/>
</dbReference>
<evidence type="ECO:0000256" key="8">
    <source>
        <dbReference type="ARBA" id="ARBA00023067"/>
    </source>
</evidence>
<evidence type="ECO:0000256" key="4">
    <source>
        <dbReference type="ARBA" id="ARBA00022741"/>
    </source>
</evidence>
<dbReference type="InterPro" id="IPR036277">
    <property type="entry name" value="SMC_hinge_sf"/>
</dbReference>
<comment type="similarity">
    <text evidence="2">Belongs to the SMC family. SMC2 subfamily.</text>
</comment>